<name>A0A368VW87_9ACTN</name>
<gene>
    <name evidence="2" type="ORF">DFQ14_102447</name>
</gene>
<keyword evidence="3" id="KW-1185">Reference proteome</keyword>
<keyword evidence="1" id="KW-0812">Transmembrane</keyword>
<sequence length="34" mass="4104">MTEILILILLSGFVFTGIVWTAWDLNLDRRRKRR</sequence>
<feature type="transmembrane region" description="Helical" evidence="1">
    <location>
        <begin position="6"/>
        <end position="25"/>
    </location>
</feature>
<keyword evidence="1" id="KW-1133">Transmembrane helix</keyword>
<protein>
    <submittedName>
        <fullName evidence="2">Uncharacterized protein</fullName>
    </submittedName>
</protein>
<evidence type="ECO:0000256" key="1">
    <source>
        <dbReference type="SAM" id="Phobius"/>
    </source>
</evidence>
<evidence type="ECO:0000313" key="2">
    <source>
        <dbReference type="EMBL" id="RCW46145.1"/>
    </source>
</evidence>
<evidence type="ECO:0000313" key="3">
    <source>
        <dbReference type="Proteomes" id="UP000253495"/>
    </source>
</evidence>
<dbReference type="Proteomes" id="UP000253495">
    <property type="component" value="Unassembled WGS sequence"/>
</dbReference>
<keyword evidence="1" id="KW-0472">Membrane</keyword>
<accession>A0A368VW87</accession>
<reference evidence="2 3" key="1">
    <citation type="submission" date="2018-07" db="EMBL/GenBank/DDBJ databases">
        <title>Genomic Encyclopedia of Type Strains, Phase III (KMG-III): the genomes of soil and plant-associated and newly described type strains.</title>
        <authorList>
            <person name="Whitman W."/>
        </authorList>
    </citation>
    <scope>NUCLEOTIDE SEQUENCE [LARGE SCALE GENOMIC DNA]</scope>
    <source>
        <strain evidence="2 3">CECT 8575</strain>
    </source>
</reference>
<comment type="caution">
    <text evidence="2">The sequence shown here is derived from an EMBL/GenBank/DDBJ whole genome shotgun (WGS) entry which is preliminary data.</text>
</comment>
<dbReference type="EMBL" id="QPJC01000002">
    <property type="protein sequence ID" value="RCW46145.1"/>
    <property type="molecule type" value="Genomic_DNA"/>
</dbReference>
<organism evidence="2 3">
    <name type="scientific">Halopolyspora algeriensis</name>
    <dbReference type="NCBI Taxonomy" id="1500506"/>
    <lineage>
        <taxon>Bacteria</taxon>
        <taxon>Bacillati</taxon>
        <taxon>Actinomycetota</taxon>
        <taxon>Actinomycetes</taxon>
        <taxon>Actinomycetes incertae sedis</taxon>
        <taxon>Halopolyspora</taxon>
    </lineage>
</organism>
<proteinExistence type="predicted"/>
<dbReference type="AlphaFoldDB" id="A0A368VW87"/>